<proteinExistence type="predicted"/>
<sequence length="100" mass="11672">MPLITWKAQLVLGRLEIVKACRGYSDIFADWTNRRITLLIFFQETAIDHYIRLPANSVATKYISEIVHLKCKGQYLQSPKMSCIVIVYILYLLWCCFVVL</sequence>
<comment type="caution">
    <text evidence="1">The sequence shown here is derived from an EMBL/GenBank/DDBJ whole genome shotgun (WGS) entry which is preliminary data.</text>
</comment>
<protein>
    <submittedName>
        <fullName evidence="1">Uncharacterized protein</fullName>
    </submittedName>
</protein>
<evidence type="ECO:0000313" key="2">
    <source>
        <dbReference type="Proteomes" id="UP001163823"/>
    </source>
</evidence>
<keyword evidence="2" id="KW-1185">Reference proteome</keyword>
<dbReference type="EMBL" id="JARAOO010000010">
    <property type="protein sequence ID" value="KAJ7954645.1"/>
    <property type="molecule type" value="Genomic_DNA"/>
</dbReference>
<accession>A0AAD7PH49</accession>
<evidence type="ECO:0000313" key="1">
    <source>
        <dbReference type="EMBL" id="KAJ7954645.1"/>
    </source>
</evidence>
<dbReference type="Proteomes" id="UP001163823">
    <property type="component" value="Chromosome 10"/>
</dbReference>
<dbReference type="AlphaFoldDB" id="A0AAD7PH49"/>
<reference evidence="1" key="1">
    <citation type="journal article" date="2023" name="Science">
        <title>Elucidation of the pathway for biosynthesis of saponin adjuvants from the soapbark tree.</title>
        <authorList>
            <person name="Reed J."/>
            <person name="Orme A."/>
            <person name="El-Demerdash A."/>
            <person name="Owen C."/>
            <person name="Martin L.B.B."/>
            <person name="Misra R.C."/>
            <person name="Kikuchi S."/>
            <person name="Rejzek M."/>
            <person name="Martin A.C."/>
            <person name="Harkess A."/>
            <person name="Leebens-Mack J."/>
            <person name="Louveau T."/>
            <person name="Stephenson M.J."/>
            <person name="Osbourn A."/>
        </authorList>
    </citation>
    <scope>NUCLEOTIDE SEQUENCE</scope>
    <source>
        <strain evidence="1">S10</strain>
    </source>
</reference>
<organism evidence="1 2">
    <name type="scientific">Quillaja saponaria</name>
    <name type="common">Soap bark tree</name>
    <dbReference type="NCBI Taxonomy" id="32244"/>
    <lineage>
        <taxon>Eukaryota</taxon>
        <taxon>Viridiplantae</taxon>
        <taxon>Streptophyta</taxon>
        <taxon>Embryophyta</taxon>
        <taxon>Tracheophyta</taxon>
        <taxon>Spermatophyta</taxon>
        <taxon>Magnoliopsida</taxon>
        <taxon>eudicotyledons</taxon>
        <taxon>Gunneridae</taxon>
        <taxon>Pentapetalae</taxon>
        <taxon>rosids</taxon>
        <taxon>fabids</taxon>
        <taxon>Fabales</taxon>
        <taxon>Quillajaceae</taxon>
        <taxon>Quillaja</taxon>
    </lineage>
</organism>
<gene>
    <name evidence="1" type="ORF">O6P43_026198</name>
</gene>
<dbReference type="KEGG" id="qsa:O6P43_026198"/>
<name>A0AAD7PH49_QUISA</name>